<dbReference type="EMBL" id="CP001279">
    <property type="protein sequence ID" value="ACM92678.1"/>
    <property type="molecule type" value="Genomic_DNA"/>
</dbReference>
<dbReference type="GO" id="GO:0051117">
    <property type="term" value="F:ATPase binding"/>
    <property type="evidence" value="ECO:0007669"/>
    <property type="project" value="TreeGrafter"/>
</dbReference>
<evidence type="ECO:0000256" key="4">
    <source>
        <dbReference type="ARBA" id="ARBA00022692"/>
    </source>
</evidence>
<accession>B9L764</accession>
<evidence type="ECO:0000313" key="9">
    <source>
        <dbReference type="EMBL" id="ACM92678.1"/>
    </source>
</evidence>
<feature type="transmembrane region" description="Helical" evidence="8">
    <location>
        <begin position="494"/>
        <end position="515"/>
    </location>
</feature>
<sequence>MFFPEKMYKLTFEIPKDKIDGFLEKLGKEKILHIKKDTRKKHPLVYKINNLLKKTADLLSIINEPLPAHPKKENFQIEEIENILSSLISVYEDVSFKEKEYKRKKESLQKLNKFLKAFNISKEQLKFKFLKFKAFYSTYENFEEIKLILSAYNILCIYEELKDYIAVISVYTPKNESKTIEILQKFSITPFDEELFEIDEKTLEKELQLINKKKETILKEKDVIKKIYSHLLYLKNIYEIKTVLKEKNGFYILEGWVPKKRYKPLPFVKNKEIDFINSPTLLNTPKFFKPFENLVKTYSLPKPYEINPTMFFAVIFIFLFGLMFGDIGQGAVLALIGYMLRNKKEILGKIMLLSGLSSMFFGAIYGHFFGFELYHFFSPMENINNLIALSIFAGAVIISTGFILYMSTNYKKRDIKKLLFGENGLLSFAIYLLLLWIGIKIFILHTDIKFDLLVLGILFIGFTGYTIYESKKTSQSLFHSIIGLLENITNTVSFVRTGAFALAHAALFLAVFTIAEMMDKTGYWITVILGNIFVIILEGVIVTIQTLRLEYYEFFKRFYEGGGYEYKPFEL</sequence>
<evidence type="ECO:0000256" key="3">
    <source>
        <dbReference type="ARBA" id="ARBA00022448"/>
    </source>
</evidence>
<dbReference type="GO" id="GO:0016787">
    <property type="term" value="F:hydrolase activity"/>
    <property type="evidence" value="ECO:0007669"/>
    <property type="project" value="UniProtKB-KW"/>
</dbReference>
<dbReference type="OrthoDB" id="9803814at2"/>
<keyword evidence="9" id="KW-0378">Hydrolase</keyword>
<reference evidence="9 10" key="1">
    <citation type="journal article" date="2009" name="PLoS Genet.">
        <title>Adaptations to submarine hydrothermal environments exemplified by the genome of Nautilia profundicola.</title>
        <authorList>
            <person name="Campbell B.J."/>
            <person name="Smith J.L."/>
            <person name="Hanson T.E."/>
            <person name="Klotz M.G."/>
            <person name="Stein L.Y."/>
            <person name="Lee C.K."/>
            <person name="Wu D."/>
            <person name="Robinson J.M."/>
            <person name="Khouri H.M."/>
            <person name="Eisen J.A."/>
            <person name="Cary S.C."/>
        </authorList>
    </citation>
    <scope>NUCLEOTIDE SEQUENCE [LARGE SCALE GENOMIC DNA]</scope>
    <source>
        <strain evidence="10">ATCC BAA-1463 / DSM 18972 / AmH</strain>
    </source>
</reference>
<protein>
    <submittedName>
        <fullName evidence="9">V-type ATP synthase subunit I</fullName>
        <ecNumber evidence="9">3.6.3.14</ecNumber>
    </submittedName>
</protein>
<dbReference type="GO" id="GO:0016471">
    <property type="term" value="C:vacuolar proton-transporting V-type ATPase complex"/>
    <property type="evidence" value="ECO:0007669"/>
    <property type="project" value="TreeGrafter"/>
</dbReference>
<dbReference type="HOGENOM" id="CLU_025558_0_1_7"/>
<proteinExistence type="inferred from homology"/>
<evidence type="ECO:0000313" key="10">
    <source>
        <dbReference type="Proteomes" id="UP000000448"/>
    </source>
</evidence>
<dbReference type="AlphaFoldDB" id="B9L764"/>
<feature type="transmembrane region" description="Helical" evidence="8">
    <location>
        <begin position="350"/>
        <end position="371"/>
    </location>
</feature>
<dbReference type="InterPro" id="IPR002490">
    <property type="entry name" value="V-ATPase_116kDa_su"/>
</dbReference>
<evidence type="ECO:0000256" key="8">
    <source>
        <dbReference type="SAM" id="Phobius"/>
    </source>
</evidence>
<dbReference type="Proteomes" id="UP000000448">
    <property type="component" value="Chromosome"/>
</dbReference>
<evidence type="ECO:0000256" key="7">
    <source>
        <dbReference type="ARBA" id="ARBA00023136"/>
    </source>
</evidence>
<feature type="transmembrane region" description="Helical" evidence="8">
    <location>
        <begin position="310"/>
        <end position="338"/>
    </location>
</feature>
<dbReference type="GO" id="GO:0046961">
    <property type="term" value="F:proton-transporting ATPase activity, rotational mechanism"/>
    <property type="evidence" value="ECO:0007669"/>
    <property type="project" value="InterPro"/>
</dbReference>
<keyword evidence="4 8" id="KW-0812">Transmembrane</keyword>
<feature type="transmembrane region" description="Helical" evidence="8">
    <location>
        <begin position="521"/>
        <end position="547"/>
    </location>
</feature>
<evidence type="ECO:0000256" key="5">
    <source>
        <dbReference type="ARBA" id="ARBA00022989"/>
    </source>
</evidence>
<feature type="transmembrane region" description="Helical" evidence="8">
    <location>
        <begin position="450"/>
        <end position="468"/>
    </location>
</feature>
<dbReference type="STRING" id="598659.NAMH_0030"/>
<gene>
    <name evidence="9" type="ordered locus">NAMH_0030</name>
</gene>
<evidence type="ECO:0000256" key="2">
    <source>
        <dbReference type="ARBA" id="ARBA00009904"/>
    </source>
</evidence>
<keyword evidence="10" id="KW-1185">Reference proteome</keyword>
<feature type="transmembrane region" description="Helical" evidence="8">
    <location>
        <begin position="383"/>
        <end position="405"/>
    </location>
</feature>
<dbReference type="KEGG" id="nam:NAMH_0030"/>
<evidence type="ECO:0000256" key="6">
    <source>
        <dbReference type="ARBA" id="ARBA00023065"/>
    </source>
</evidence>
<dbReference type="PANTHER" id="PTHR11629">
    <property type="entry name" value="VACUOLAR PROTON ATPASES"/>
    <property type="match status" value="1"/>
</dbReference>
<evidence type="ECO:0000256" key="1">
    <source>
        <dbReference type="ARBA" id="ARBA00004141"/>
    </source>
</evidence>
<comment type="subcellular location">
    <subcellularLocation>
        <location evidence="1">Membrane</location>
        <topology evidence="1">Multi-pass membrane protein</topology>
    </subcellularLocation>
</comment>
<comment type="similarity">
    <text evidence="2">Belongs to the V-ATPase 116 kDa subunit family.</text>
</comment>
<dbReference type="EC" id="3.6.3.14" evidence="9"/>
<dbReference type="GO" id="GO:0033179">
    <property type="term" value="C:proton-transporting V-type ATPase, V0 domain"/>
    <property type="evidence" value="ECO:0007669"/>
    <property type="project" value="InterPro"/>
</dbReference>
<dbReference type="GO" id="GO:0007035">
    <property type="term" value="P:vacuolar acidification"/>
    <property type="evidence" value="ECO:0007669"/>
    <property type="project" value="TreeGrafter"/>
</dbReference>
<keyword evidence="5 8" id="KW-1133">Transmembrane helix</keyword>
<keyword evidence="6" id="KW-0406">Ion transport</keyword>
<name>B9L764_NAUPA</name>
<dbReference type="Pfam" id="PF01496">
    <property type="entry name" value="V_ATPase_I"/>
    <property type="match status" value="2"/>
</dbReference>
<organism evidence="9 10">
    <name type="scientific">Nautilia profundicola (strain ATCC BAA-1463 / DSM 18972 / AmH)</name>
    <dbReference type="NCBI Taxonomy" id="598659"/>
    <lineage>
        <taxon>Bacteria</taxon>
        <taxon>Pseudomonadati</taxon>
        <taxon>Campylobacterota</taxon>
        <taxon>Epsilonproteobacteria</taxon>
        <taxon>Nautiliales</taxon>
        <taxon>Nautiliaceae</taxon>
        <taxon>Nautilia</taxon>
    </lineage>
</organism>
<keyword evidence="7 8" id="KW-0472">Membrane</keyword>
<keyword evidence="3" id="KW-0813">Transport</keyword>
<dbReference type="PANTHER" id="PTHR11629:SF63">
    <property type="entry name" value="V-TYPE PROTON ATPASE SUBUNIT A"/>
    <property type="match status" value="1"/>
</dbReference>
<feature type="transmembrane region" description="Helical" evidence="8">
    <location>
        <begin position="425"/>
        <end position="444"/>
    </location>
</feature>
<dbReference type="eggNOG" id="COG1269">
    <property type="taxonomic scope" value="Bacteria"/>
</dbReference>